<reference evidence="1" key="1">
    <citation type="submission" date="2023-10" db="EMBL/GenBank/DDBJ databases">
        <title>Genome assemblies of two species of porcelain crab, Petrolisthes cinctipes and Petrolisthes manimaculis (Anomura: Porcellanidae).</title>
        <authorList>
            <person name="Angst P."/>
        </authorList>
    </citation>
    <scope>NUCLEOTIDE SEQUENCE</scope>
    <source>
        <strain evidence="1">PB745_01</strain>
        <tissue evidence="1">Gill</tissue>
    </source>
</reference>
<gene>
    <name evidence="2" type="ORF">Pcinc_039186</name>
    <name evidence="1" type="ORF">Pcinc_042819</name>
</gene>
<evidence type="ECO:0000313" key="3">
    <source>
        <dbReference type="Proteomes" id="UP001286313"/>
    </source>
</evidence>
<dbReference type="Proteomes" id="UP001286313">
    <property type="component" value="Unassembled WGS sequence"/>
</dbReference>
<keyword evidence="3" id="KW-1185">Reference proteome</keyword>
<name>A0AAE1BIT7_PETCI</name>
<accession>A0AAE1BIT7</accession>
<evidence type="ECO:0000313" key="2">
    <source>
        <dbReference type="EMBL" id="KAK3854327.1"/>
    </source>
</evidence>
<proteinExistence type="predicted"/>
<dbReference type="EMBL" id="JAWQEG010006622">
    <property type="protein sequence ID" value="KAK3854327.1"/>
    <property type="molecule type" value="Genomic_DNA"/>
</dbReference>
<organism evidence="1 3">
    <name type="scientific">Petrolisthes cinctipes</name>
    <name type="common">Flat porcelain crab</name>
    <dbReference type="NCBI Taxonomy" id="88211"/>
    <lineage>
        <taxon>Eukaryota</taxon>
        <taxon>Metazoa</taxon>
        <taxon>Ecdysozoa</taxon>
        <taxon>Arthropoda</taxon>
        <taxon>Crustacea</taxon>
        <taxon>Multicrustacea</taxon>
        <taxon>Malacostraca</taxon>
        <taxon>Eumalacostraca</taxon>
        <taxon>Eucarida</taxon>
        <taxon>Decapoda</taxon>
        <taxon>Pleocyemata</taxon>
        <taxon>Anomura</taxon>
        <taxon>Galatheoidea</taxon>
        <taxon>Porcellanidae</taxon>
        <taxon>Petrolisthes</taxon>
    </lineage>
</organism>
<sequence>MLCSLPSRTPSPSPRTLILGSATPPLPTPPNPAAHHHLHQSQLPVSVVKLWVAGRQQTVWSVPVVVSPSSLSHPLPPPPPPPPPAAAPAAAALAIILCERSVHPSPPPPPPPPSHKVGHTVLYSGGARCSVVVVGPHGSVWPGISSACVYTPTERSMVWEVDHNSICLPKVIVH</sequence>
<comment type="caution">
    <text evidence="1">The sequence shown here is derived from an EMBL/GenBank/DDBJ whole genome shotgun (WGS) entry which is preliminary data.</text>
</comment>
<evidence type="ECO:0000313" key="1">
    <source>
        <dbReference type="EMBL" id="KAK3850479.1"/>
    </source>
</evidence>
<dbReference type="AlphaFoldDB" id="A0AAE1BIT7"/>
<dbReference type="EMBL" id="JAWQEG010008362">
    <property type="protein sequence ID" value="KAK3850479.1"/>
    <property type="molecule type" value="Genomic_DNA"/>
</dbReference>
<protein>
    <submittedName>
        <fullName evidence="1">Uncharacterized protein</fullName>
    </submittedName>
</protein>